<dbReference type="SUPFAM" id="SSF56954">
    <property type="entry name" value="Outer membrane efflux proteins (OEP)"/>
    <property type="match status" value="1"/>
</dbReference>
<name>A0ABX5XKS5_9BACT</name>
<dbReference type="PROSITE" id="PS51257">
    <property type="entry name" value="PROKAR_LIPOPROTEIN"/>
    <property type="match status" value="1"/>
</dbReference>
<accession>A0ABX5XKS5</accession>
<dbReference type="EMBL" id="CP036432">
    <property type="protein sequence ID" value="QDV82292.1"/>
    <property type="molecule type" value="Genomic_DNA"/>
</dbReference>
<protein>
    <submittedName>
        <fullName evidence="2">Uncharacterized protein</fullName>
    </submittedName>
</protein>
<reference evidence="2 3" key="1">
    <citation type="submission" date="2019-02" db="EMBL/GenBank/DDBJ databases">
        <title>Deep-cultivation of Planctomycetes and their phenomic and genomic characterization uncovers novel biology.</title>
        <authorList>
            <person name="Wiegand S."/>
            <person name="Jogler M."/>
            <person name="Boedeker C."/>
            <person name="Pinto D."/>
            <person name="Vollmers J."/>
            <person name="Rivas-Marin E."/>
            <person name="Kohn T."/>
            <person name="Peeters S.H."/>
            <person name="Heuer A."/>
            <person name="Rast P."/>
            <person name="Oberbeckmann S."/>
            <person name="Bunk B."/>
            <person name="Jeske O."/>
            <person name="Meyerdierks A."/>
            <person name="Storesund J.E."/>
            <person name="Kallscheuer N."/>
            <person name="Luecker S."/>
            <person name="Lage O.M."/>
            <person name="Pohl T."/>
            <person name="Merkel B.J."/>
            <person name="Hornburger P."/>
            <person name="Mueller R.-W."/>
            <person name="Bruemmer F."/>
            <person name="Labrenz M."/>
            <person name="Spormann A.M."/>
            <person name="Op den Camp H."/>
            <person name="Overmann J."/>
            <person name="Amann R."/>
            <person name="Jetten M.S.M."/>
            <person name="Mascher T."/>
            <person name="Medema M.H."/>
            <person name="Devos D.P."/>
            <person name="Kaster A.-K."/>
            <person name="Ovreas L."/>
            <person name="Rohde M."/>
            <person name="Galperin M.Y."/>
            <person name="Jogler C."/>
        </authorList>
    </citation>
    <scope>NUCLEOTIDE SEQUENCE [LARGE SCALE GENOMIC DNA]</scope>
    <source>
        <strain evidence="2 3">TBK1r</strain>
    </source>
</reference>
<dbReference type="Proteomes" id="UP000318081">
    <property type="component" value="Chromosome"/>
</dbReference>
<proteinExistence type="predicted"/>
<gene>
    <name evidence="2" type="ORF">TBK1r_12190</name>
</gene>
<evidence type="ECO:0000256" key="1">
    <source>
        <dbReference type="SAM" id="MobiDB-lite"/>
    </source>
</evidence>
<evidence type="ECO:0000313" key="3">
    <source>
        <dbReference type="Proteomes" id="UP000318081"/>
    </source>
</evidence>
<evidence type="ECO:0000313" key="2">
    <source>
        <dbReference type="EMBL" id="QDV82292.1"/>
    </source>
</evidence>
<sequence>MITTQQRRRVFKVKSARPLLLASLIAVTGCRGGLTKVERFDDTFDSHPTIQTQPPESQRLAGHPSDESEVVPADVHLVAFQDGEEPADLTAPADQQDIVTLDSLIANALATHPSIAAARQKVAAAQHRVPQATALEDPMLGNTFWPIHDQALQTAGGRVGHQFALTQKLP</sequence>
<organism evidence="2 3">
    <name type="scientific">Stieleria magnilauensis</name>
    <dbReference type="NCBI Taxonomy" id="2527963"/>
    <lineage>
        <taxon>Bacteria</taxon>
        <taxon>Pseudomonadati</taxon>
        <taxon>Planctomycetota</taxon>
        <taxon>Planctomycetia</taxon>
        <taxon>Pirellulales</taxon>
        <taxon>Pirellulaceae</taxon>
        <taxon>Stieleria</taxon>
    </lineage>
</organism>
<keyword evidence="3" id="KW-1185">Reference proteome</keyword>
<dbReference type="Gene3D" id="1.20.1600.10">
    <property type="entry name" value="Outer membrane efflux proteins (OEP)"/>
    <property type="match status" value="1"/>
</dbReference>
<feature type="compositionally biased region" description="Polar residues" evidence="1">
    <location>
        <begin position="46"/>
        <end position="56"/>
    </location>
</feature>
<feature type="region of interest" description="Disordered" evidence="1">
    <location>
        <begin position="44"/>
        <end position="66"/>
    </location>
</feature>
<dbReference type="RefSeq" id="WP_419581014.1">
    <property type="nucleotide sequence ID" value="NZ_CP036432.1"/>
</dbReference>